<proteinExistence type="predicted"/>
<name>A0ACC6M4E3_9BACI</name>
<comment type="caution">
    <text evidence="1">The sequence shown here is derived from an EMBL/GenBank/DDBJ whole genome shotgun (WGS) entry which is preliminary data.</text>
</comment>
<evidence type="ECO:0000313" key="2">
    <source>
        <dbReference type="Proteomes" id="UP001277972"/>
    </source>
</evidence>
<evidence type="ECO:0000313" key="1">
    <source>
        <dbReference type="EMBL" id="MDX8045835.1"/>
    </source>
</evidence>
<accession>A0ACC6M4E3</accession>
<protein>
    <submittedName>
        <fullName evidence="1">Uncharacterized protein</fullName>
    </submittedName>
</protein>
<sequence length="268" mass="31468">MIAEMYKRRERLALIIFFLTLIISGLFLLFNMPNTMNEWFEFSSILLLLLFMITIAGISRSKYEKVKDVAFPFSEQTLESMDHIVLKKDATFIPRLLVFEKTGEFLGTFQLTGLSWWQYPLLLNEAFLSLLPIKMSFVTYQGDKVLTFKRRGIIKQTFLDVYDENDQFIGQYHQEELKSIFTIKGKLLDQNGQLILPVKASGAYGDFDICDQENHRWAYFYNGRFPHEYTAVFKELDNDIIELSNQIDSEKKKLLLAMIAYMFSTRQK</sequence>
<organism evidence="1 2">
    <name type="scientific">Gracilibacillus pellucidus</name>
    <dbReference type="NCBI Taxonomy" id="3095368"/>
    <lineage>
        <taxon>Bacteria</taxon>
        <taxon>Bacillati</taxon>
        <taxon>Bacillota</taxon>
        <taxon>Bacilli</taxon>
        <taxon>Bacillales</taxon>
        <taxon>Bacillaceae</taxon>
        <taxon>Gracilibacillus</taxon>
    </lineage>
</organism>
<keyword evidence="2" id="KW-1185">Reference proteome</keyword>
<reference evidence="1" key="1">
    <citation type="submission" date="2023-11" db="EMBL/GenBank/DDBJ databases">
        <title>Gracilibacillus pellucida a moderately halophilic bacterium isolated from saline soil in Xinjiang province.</title>
        <authorList>
            <person name="Zhang Z."/>
            <person name="Tan F."/>
            <person name="Wang Y."/>
            <person name="Xia M."/>
        </authorList>
    </citation>
    <scope>NUCLEOTIDE SEQUENCE</scope>
    <source>
        <strain evidence="1">S3-1-1</strain>
    </source>
</reference>
<dbReference type="Proteomes" id="UP001277972">
    <property type="component" value="Unassembled WGS sequence"/>
</dbReference>
<dbReference type="EMBL" id="JAWZSR010000003">
    <property type="protein sequence ID" value="MDX8045835.1"/>
    <property type="molecule type" value="Genomic_DNA"/>
</dbReference>
<gene>
    <name evidence="1" type="ORF">SH601_07505</name>
</gene>